<evidence type="ECO:0000313" key="3">
    <source>
        <dbReference type="RefSeq" id="XP_054944432.1"/>
    </source>
</evidence>
<feature type="compositionally biased region" description="Basic and acidic residues" evidence="1">
    <location>
        <begin position="311"/>
        <end position="325"/>
    </location>
</feature>
<name>A0A9W2WZ77_PHYMC</name>
<feature type="compositionally biased region" description="Low complexity" evidence="1">
    <location>
        <begin position="252"/>
        <end position="262"/>
    </location>
</feature>
<feature type="compositionally biased region" description="Basic and acidic residues" evidence="1">
    <location>
        <begin position="168"/>
        <end position="191"/>
    </location>
</feature>
<feature type="compositionally biased region" description="Basic residues" evidence="1">
    <location>
        <begin position="420"/>
        <end position="435"/>
    </location>
</feature>
<dbReference type="AlphaFoldDB" id="A0A9W2WZ77"/>
<reference evidence="3" key="1">
    <citation type="submission" date="2025-08" db="UniProtKB">
        <authorList>
            <consortium name="RefSeq"/>
        </authorList>
    </citation>
    <scope>IDENTIFICATION</scope>
    <source>
        <tissue evidence="3">Muscle</tissue>
    </source>
</reference>
<gene>
    <name evidence="3" type="primary">LOC129392548</name>
</gene>
<feature type="region of interest" description="Disordered" evidence="1">
    <location>
        <begin position="578"/>
        <end position="643"/>
    </location>
</feature>
<feature type="region of interest" description="Disordered" evidence="1">
    <location>
        <begin position="687"/>
        <end position="709"/>
    </location>
</feature>
<dbReference type="GeneID" id="129392548"/>
<feature type="compositionally biased region" description="Low complexity" evidence="1">
    <location>
        <begin position="402"/>
        <end position="419"/>
    </location>
</feature>
<evidence type="ECO:0000256" key="1">
    <source>
        <dbReference type="SAM" id="MobiDB-lite"/>
    </source>
</evidence>
<evidence type="ECO:0000313" key="2">
    <source>
        <dbReference type="Proteomes" id="UP000248484"/>
    </source>
</evidence>
<feature type="compositionally biased region" description="Basic and acidic residues" evidence="1">
    <location>
        <begin position="266"/>
        <end position="277"/>
    </location>
</feature>
<feature type="compositionally biased region" description="Polar residues" evidence="1">
    <location>
        <begin position="234"/>
        <end position="243"/>
    </location>
</feature>
<dbReference type="RefSeq" id="XP_054944432.1">
    <property type="nucleotide sequence ID" value="XM_055088457.1"/>
</dbReference>
<dbReference type="KEGG" id="pcad:129392548"/>
<accession>A0A9W2WZ77</accession>
<sequence>MDETLPPWGNCPVRISGPEYPGSRGARAVALRLVLKPEPPQGTRRLSPSGSLSAAAETPPRSTRPGLYSSRAGGGSRGTSGSFQGRRARKGVDGRRGKGPVAPGSRADREPQGGREKGRPGSAPAPSVVAAHAQWREGPGGGGRRPSGFALTPAPAGGHSWGLGAACCREDPARQTEPESLRRQLPGERRRFSASRRHGFRSDWSRGPSFPTRADAASPPRPASSGERSRLAFSATSPRTRSIYSRGGRRSGVGARASRVGGCSAAERERERGRERAQQGAHVPRGARRPTARTRLLSGRDSSNLLPRNSPEARRCRGERGDVREAASGSRFRRRMFGGAAAVPCPPHRPSPPPQLLRPHRDKRGGRTSWRETRARRRPPAQAAMTRRSRQPVSAAPPPAWAVPRASTLPRAGRCTRAATRPRTRRAPRRRRVAARRVAPPTRADDGRLGPVLRLQPRGVRAKRWQRERQRQHGKGCRAGGGSEAAVRGEILALRRGSFPAGPGGSPSRLAVPCRLALDDFDGRQRTVLPGQRLARDPGSSPPARPGGDDTALSAACFGGAASSMGCAQSLHASESRAVYQGGNEAEDAPGPAAPPLRPGGSRLPPVQTTAASARSCGSSLVESEPSGGSGSANGNTVRGAGRAGAPRLRSVVKFWPCGAAAFPQGRVGLPPGSRCPVAWLWMTLTDASGPSCQGSDRRQTNPGPGDRA</sequence>
<proteinExistence type="predicted"/>
<feature type="compositionally biased region" description="Low complexity" evidence="1">
    <location>
        <begin position="122"/>
        <end position="131"/>
    </location>
</feature>
<feature type="compositionally biased region" description="Basic and acidic residues" evidence="1">
    <location>
        <begin position="106"/>
        <end position="119"/>
    </location>
</feature>
<feature type="compositionally biased region" description="Low complexity" evidence="1">
    <location>
        <begin position="211"/>
        <end position="226"/>
    </location>
</feature>
<feature type="region of interest" description="Disordered" evidence="1">
    <location>
        <begin position="523"/>
        <end position="552"/>
    </location>
</feature>
<dbReference type="Pfam" id="PF08629">
    <property type="entry name" value="PDE8"/>
    <property type="match status" value="1"/>
</dbReference>
<dbReference type="Proteomes" id="UP000248484">
    <property type="component" value="Chromosome 11"/>
</dbReference>
<protein>
    <submittedName>
        <fullName evidence="3">Serine/arginine repetitive matrix protein 2-like</fullName>
    </submittedName>
</protein>
<feature type="region of interest" description="Disordered" evidence="1">
    <location>
        <begin position="1"/>
        <end position="483"/>
    </location>
</feature>
<keyword evidence="2" id="KW-1185">Reference proteome</keyword>
<feature type="compositionally biased region" description="Polar residues" evidence="1">
    <location>
        <begin position="607"/>
        <end position="622"/>
    </location>
</feature>
<organism evidence="2 3">
    <name type="scientific">Physeter macrocephalus</name>
    <name type="common">Sperm whale</name>
    <name type="synonym">Physeter catodon</name>
    <dbReference type="NCBI Taxonomy" id="9755"/>
    <lineage>
        <taxon>Eukaryota</taxon>
        <taxon>Metazoa</taxon>
        <taxon>Chordata</taxon>
        <taxon>Craniata</taxon>
        <taxon>Vertebrata</taxon>
        <taxon>Euteleostomi</taxon>
        <taxon>Mammalia</taxon>
        <taxon>Eutheria</taxon>
        <taxon>Laurasiatheria</taxon>
        <taxon>Artiodactyla</taxon>
        <taxon>Whippomorpha</taxon>
        <taxon>Cetacea</taxon>
        <taxon>Odontoceti</taxon>
        <taxon>Physeteridae</taxon>
        <taxon>Physeter</taxon>
    </lineage>
</organism>
<feature type="compositionally biased region" description="Pro residues" evidence="1">
    <location>
        <begin position="344"/>
        <end position="356"/>
    </location>
</feature>